<evidence type="ECO:0000313" key="2">
    <source>
        <dbReference type="Proteomes" id="UP000011820"/>
    </source>
</evidence>
<evidence type="ECO:0000313" key="1">
    <source>
        <dbReference type="EMBL" id="AGH17325.1"/>
    </source>
</evidence>
<dbReference type="Proteomes" id="UP000011820">
    <property type="component" value="Chromosome"/>
</dbReference>
<sequence length="80" mass="8810">MGLSESGKTTLLEAIFLFGEALALALSNDPVSVFLKSDVFDGISKNQYGFFTGKIKVDAQFILSEKMDIPHVFLPMVHFP</sequence>
<gene>
    <name evidence="1" type="ORF">WSI_04785</name>
</gene>
<keyword evidence="2" id="KW-1185">Reference proteome</keyword>
<organism evidence="1 2">
    <name type="scientific">Candidatus Liberibacter asiaticus str. gxpsy</name>
    <dbReference type="NCBI Taxonomy" id="1174529"/>
    <lineage>
        <taxon>Bacteria</taxon>
        <taxon>Pseudomonadati</taxon>
        <taxon>Pseudomonadota</taxon>
        <taxon>Alphaproteobacteria</taxon>
        <taxon>Hyphomicrobiales</taxon>
        <taxon>Rhizobiaceae</taxon>
        <taxon>Liberibacter</taxon>
    </lineage>
</organism>
<proteinExistence type="predicted"/>
<reference evidence="1 2" key="1">
    <citation type="journal article" date="2013" name="Genome Announc.">
        <title>Complete Genome Sequence of a Chinese Strain of 'Candidatus Liberibacter asiaticus'.</title>
        <authorList>
            <person name="Lin H."/>
            <person name="Han C.S."/>
            <person name="Liu B."/>
            <person name="Lou B."/>
            <person name="Bai X."/>
            <person name="Deng C."/>
            <person name="Civerolo E.L."/>
            <person name="Gupta G."/>
        </authorList>
    </citation>
    <scope>NUCLEOTIDE SEQUENCE [LARGE SCALE GENOMIC DNA]</scope>
    <source>
        <strain evidence="2">gxpsy</strain>
    </source>
</reference>
<dbReference type="GeneID" id="93077316"/>
<name>A0ABN4B1P6_LIBAS</name>
<evidence type="ECO:0008006" key="3">
    <source>
        <dbReference type="Google" id="ProtNLM"/>
    </source>
</evidence>
<accession>A0ABN4B1P6</accession>
<dbReference type="EMBL" id="CP004005">
    <property type="protein sequence ID" value="AGH17325.1"/>
    <property type="molecule type" value="Genomic_DNA"/>
</dbReference>
<dbReference type="RefSeq" id="WP_015452920.1">
    <property type="nucleotide sequence ID" value="NC_020549.1"/>
</dbReference>
<protein>
    <recommendedName>
        <fullName evidence="3">Rad50/SbcC-type AAA domain-containing protein</fullName>
    </recommendedName>
</protein>